<organism evidence="2 3">
    <name type="scientific">Nocardiopsis kunsanensis</name>
    <dbReference type="NCBI Taxonomy" id="141693"/>
    <lineage>
        <taxon>Bacteria</taxon>
        <taxon>Bacillati</taxon>
        <taxon>Actinomycetota</taxon>
        <taxon>Actinomycetes</taxon>
        <taxon>Streptosporangiales</taxon>
        <taxon>Nocardiopsidaceae</taxon>
        <taxon>Nocardiopsis</taxon>
    </lineage>
</organism>
<feature type="region of interest" description="Disordered" evidence="1">
    <location>
        <begin position="55"/>
        <end position="78"/>
    </location>
</feature>
<gene>
    <name evidence="2" type="ORF">GCM10007147_37660</name>
</gene>
<name>A0A919CLA0_9ACTN</name>
<dbReference type="EMBL" id="BMXL01000026">
    <property type="protein sequence ID" value="GHD33230.1"/>
    <property type="molecule type" value="Genomic_DNA"/>
</dbReference>
<protein>
    <submittedName>
        <fullName evidence="2">Uncharacterized protein</fullName>
    </submittedName>
</protein>
<evidence type="ECO:0000313" key="3">
    <source>
        <dbReference type="Proteomes" id="UP000654947"/>
    </source>
</evidence>
<sequence length="78" mass="8078">MGVARALVAGSGCAPAWICRVSKDQCCSGVESAVMTQPLSGFQIGKTGIWTGGPCRPAMHQDPQNTTAARGWSTGGRR</sequence>
<reference evidence="2 3" key="1">
    <citation type="journal article" date="2014" name="Int. J. Syst. Evol. Microbiol.">
        <title>Complete genome sequence of Corynebacterium casei LMG S-19264T (=DSM 44701T), isolated from a smear-ripened cheese.</title>
        <authorList>
            <consortium name="US DOE Joint Genome Institute (JGI-PGF)"/>
            <person name="Walter F."/>
            <person name="Albersmeier A."/>
            <person name="Kalinowski J."/>
            <person name="Ruckert C."/>
        </authorList>
    </citation>
    <scope>NUCLEOTIDE SEQUENCE [LARGE SCALE GENOMIC DNA]</scope>
    <source>
        <strain evidence="2 3">KCTC 19473</strain>
    </source>
</reference>
<proteinExistence type="predicted"/>
<dbReference type="Proteomes" id="UP000654947">
    <property type="component" value="Unassembled WGS sequence"/>
</dbReference>
<keyword evidence="3" id="KW-1185">Reference proteome</keyword>
<evidence type="ECO:0000313" key="2">
    <source>
        <dbReference type="EMBL" id="GHD33230.1"/>
    </source>
</evidence>
<comment type="caution">
    <text evidence="2">The sequence shown here is derived from an EMBL/GenBank/DDBJ whole genome shotgun (WGS) entry which is preliminary data.</text>
</comment>
<evidence type="ECO:0000256" key="1">
    <source>
        <dbReference type="SAM" id="MobiDB-lite"/>
    </source>
</evidence>
<dbReference type="AlphaFoldDB" id="A0A919CLA0"/>
<accession>A0A919CLA0</accession>